<organism evidence="2 3">
    <name type="scientific">Candidatus Nitrospira allomarina</name>
    <dbReference type="NCBI Taxonomy" id="3020900"/>
    <lineage>
        <taxon>Bacteria</taxon>
        <taxon>Pseudomonadati</taxon>
        <taxon>Nitrospirota</taxon>
        <taxon>Nitrospiria</taxon>
        <taxon>Nitrospirales</taxon>
        <taxon>Nitrospiraceae</taxon>
        <taxon>Nitrospira</taxon>
    </lineage>
</organism>
<dbReference type="PANTHER" id="PTHR30032:SF4">
    <property type="entry name" value="AMIDASE ENHANCER"/>
    <property type="match status" value="1"/>
</dbReference>
<dbReference type="AlphaFoldDB" id="A0AA96GF13"/>
<dbReference type="NCBIfam" id="TIGR02669">
    <property type="entry name" value="SpoIID_LytB"/>
    <property type="match status" value="1"/>
</dbReference>
<evidence type="ECO:0000313" key="3">
    <source>
        <dbReference type="Proteomes" id="UP001302719"/>
    </source>
</evidence>
<gene>
    <name evidence="2" type="ORF">PP769_08955</name>
</gene>
<dbReference type="GO" id="GO:0030435">
    <property type="term" value="P:sporulation resulting in formation of a cellular spore"/>
    <property type="evidence" value="ECO:0007669"/>
    <property type="project" value="InterPro"/>
</dbReference>
<feature type="domain" description="Sporulation stage II protein D amidase enhancer LytB N-terminal" evidence="1">
    <location>
        <begin position="131"/>
        <end position="219"/>
    </location>
</feature>
<dbReference type="InterPro" id="IPR013693">
    <property type="entry name" value="SpoIID/LytB_N"/>
</dbReference>
<evidence type="ECO:0000259" key="1">
    <source>
        <dbReference type="Pfam" id="PF08486"/>
    </source>
</evidence>
<sequence length="398" mass="43993">MACVTRRLGLGLLLVSWVMLYSPVIWANEPVIRVGLAQAAQVLSIQSADSFSLLLPSGKRFHASGQVTIRRQGAGLLLNDRVVTEASLRVEGSTGTYQVRVETKNGKAALGNSRPEWVVRGPLEIRLDPSGLTLINWVDLESYVAGVVSGEVGAKWPLEALKAQAVAARTYVLYKKVENQLQSFDVVAGVQDQVYHGHSVQAESVLQAVAATRGQVVTYENRPIFAAYSSTAAGPTEDALYVWALDLPYLKGVDCPFDEQAPRYDWRTSFTFDFLEQQLLKEGYDVGNIATFTPYTFTPSGRVDRVRLLHSRGEIILRGQDLRRVVGYSKIFSTQFSIESLGQEVVVVGHGAGHAVGMCQWGMREMAELGYDYQSIIRHYYPHTILLPIDRVLLTAID</sequence>
<protein>
    <submittedName>
        <fullName evidence="2">SpoIID/LytB domain-containing protein</fullName>
    </submittedName>
</protein>
<dbReference type="Proteomes" id="UP001302719">
    <property type="component" value="Chromosome"/>
</dbReference>
<dbReference type="EMBL" id="CP116967">
    <property type="protein sequence ID" value="WNM59867.1"/>
    <property type="molecule type" value="Genomic_DNA"/>
</dbReference>
<proteinExistence type="predicted"/>
<dbReference type="GO" id="GO:0030288">
    <property type="term" value="C:outer membrane-bounded periplasmic space"/>
    <property type="evidence" value="ECO:0007669"/>
    <property type="project" value="TreeGrafter"/>
</dbReference>
<accession>A0AA96GF13</accession>
<evidence type="ECO:0000313" key="2">
    <source>
        <dbReference type="EMBL" id="WNM59867.1"/>
    </source>
</evidence>
<dbReference type="PANTHER" id="PTHR30032">
    <property type="entry name" value="N-ACETYLMURAMOYL-L-ALANINE AMIDASE-RELATED"/>
    <property type="match status" value="1"/>
</dbReference>
<dbReference type="InterPro" id="IPR051922">
    <property type="entry name" value="Bact_Sporulation_Assoc"/>
</dbReference>
<reference evidence="2 3" key="1">
    <citation type="submission" date="2023-01" db="EMBL/GenBank/DDBJ databases">
        <title>Cultivation and genomic characterization of new, ubiquitous marine nitrite-oxidizing bacteria from the Nitrospirales.</title>
        <authorList>
            <person name="Mueller A.J."/>
            <person name="Daebeler A."/>
            <person name="Herbold C.W."/>
            <person name="Kirkegaard R.H."/>
            <person name="Daims H."/>
        </authorList>
    </citation>
    <scope>NUCLEOTIDE SEQUENCE [LARGE SCALE GENOMIC DNA]</scope>
    <source>
        <strain evidence="2 3">VA</strain>
    </source>
</reference>
<dbReference type="InterPro" id="IPR013486">
    <property type="entry name" value="SpoIID/LytB"/>
</dbReference>
<dbReference type="Pfam" id="PF08486">
    <property type="entry name" value="SpoIID"/>
    <property type="match status" value="1"/>
</dbReference>
<dbReference type="KEGG" id="nall:PP769_08955"/>
<name>A0AA96GF13_9BACT</name>
<dbReference type="RefSeq" id="WP_312646747.1">
    <property type="nucleotide sequence ID" value="NZ_CP116967.1"/>
</dbReference>
<keyword evidence="3" id="KW-1185">Reference proteome</keyword>